<feature type="domain" description="DNA ligase OB-like" evidence="6">
    <location>
        <begin position="238"/>
        <end position="303"/>
    </location>
</feature>
<dbReference type="SUPFAM" id="SSF56091">
    <property type="entry name" value="DNA ligase/mRNA capping enzyme, catalytic domain"/>
    <property type="match status" value="1"/>
</dbReference>
<keyword evidence="4" id="KW-0234">DNA repair</keyword>
<keyword evidence="8" id="KW-1185">Reference proteome</keyword>
<dbReference type="RefSeq" id="WP_144893667.1">
    <property type="nucleotide sequence ID" value="NZ_CP042218.1"/>
</dbReference>
<keyword evidence="2" id="KW-0235">DNA replication</keyword>
<feature type="signal peptide" evidence="5">
    <location>
        <begin position="1"/>
        <end position="41"/>
    </location>
</feature>
<gene>
    <name evidence="7" type="ORF">FPZ22_13145</name>
</gene>
<keyword evidence="5" id="KW-0732">Signal</keyword>
<dbReference type="KEGG" id="lug:FPZ22_13145"/>
<evidence type="ECO:0000256" key="5">
    <source>
        <dbReference type="SAM" id="SignalP"/>
    </source>
</evidence>
<feature type="chain" id="PRO_5022184147" evidence="5">
    <location>
        <begin position="42"/>
        <end position="313"/>
    </location>
</feature>
<dbReference type="EMBL" id="CP042218">
    <property type="protein sequence ID" value="QDW67703.1"/>
    <property type="molecule type" value="Genomic_DNA"/>
</dbReference>
<dbReference type="InterPro" id="IPR029319">
    <property type="entry name" value="DNA_ligase_OB"/>
</dbReference>
<dbReference type="GO" id="GO:0016874">
    <property type="term" value="F:ligase activity"/>
    <property type="evidence" value="ECO:0007669"/>
    <property type="project" value="UniProtKB-KW"/>
</dbReference>
<evidence type="ECO:0000313" key="7">
    <source>
        <dbReference type="EMBL" id="QDW67703.1"/>
    </source>
</evidence>
<keyword evidence="1 7" id="KW-0436">Ligase</keyword>
<dbReference type="Gene3D" id="3.30.1490.70">
    <property type="match status" value="1"/>
</dbReference>
<protein>
    <submittedName>
        <fullName evidence="7">DNA ligase</fullName>
    </submittedName>
</protein>
<dbReference type="OrthoDB" id="9782700at2"/>
<dbReference type="PANTHER" id="PTHR47810">
    <property type="entry name" value="DNA LIGASE"/>
    <property type="match status" value="1"/>
</dbReference>
<dbReference type="InterPro" id="IPR050326">
    <property type="entry name" value="NAD_dep_DNA_ligaseB"/>
</dbReference>
<dbReference type="Gene3D" id="3.30.470.30">
    <property type="entry name" value="DNA ligase/mRNA capping enzyme"/>
    <property type="match status" value="1"/>
</dbReference>
<evidence type="ECO:0000256" key="1">
    <source>
        <dbReference type="ARBA" id="ARBA00022598"/>
    </source>
</evidence>
<dbReference type="Gene3D" id="2.40.50.140">
    <property type="entry name" value="Nucleic acid-binding proteins"/>
    <property type="match status" value="1"/>
</dbReference>
<keyword evidence="3" id="KW-0227">DNA damage</keyword>
<dbReference type="GO" id="GO:0006260">
    <property type="term" value="P:DNA replication"/>
    <property type="evidence" value="ECO:0007669"/>
    <property type="project" value="UniProtKB-KW"/>
</dbReference>
<dbReference type="GO" id="GO:0006281">
    <property type="term" value="P:DNA repair"/>
    <property type="evidence" value="ECO:0007669"/>
    <property type="project" value="UniProtKB-KW"/>
</dbReference>
<evidence type="ECO:0000256" key="4">
    <source>
        <dbReference type="ARBA" id="ARBA00023204"/>
    </source>
</evidence>
<evidence type="ECO:0000256" key="2">
    <source>
        <dbReference type="ARBA" id="ARBA00022705"/>
    </source>
</evidence>
<accession>A0A518N706</accession>
<dbReference type="CDD" id="cd08041">
    <property type="entry name" value="OBF_kDNA_ligase_like"/>
    <property type="match status" value="1"/>
</dbReference>
<evidence type="ECO:0000313" key="8">
    <source>
        <dbReference type="Proteomes" id="UP000316584"/>
    </source>
</evidence>
<reference evidence="7 8" key="1">
    <citation type="submission" date="2019-07" db="EMBL/GenBank/DDBJ databases">
        <title>Full genome sequence of Luteimonas sp. Gr-4.</title>
        <authorList>
            <person name="Im W.-T."/>
        </authorList>
    </citation>
    <scope>NUCLEOTIDE SEQUENCE [LARGE SCALE GENOMIC DNA]</scope>
    <source>
        <strain evidence="7 8">Gr-4</strain>
    </source>
</reference>
<dbReference type="PROSITE" id="PS51257">
    <property type="entry name" value="PROKAR_LIPOPROTEIN"/>
    <property type="match status" value="1"/>
</dbReference>
<proteinExistence type="predicted"/>
<dbReference type="Proteomes" id="UP000316584">
    <property type="component" value="Chromosome"/>
</dbReference>
<sequence>MHRPHRPPDFAPATAPGFRGSTLPVALALALAASCAAPVVAAEPPGGLMHASAVPIAAAPTGAHPLSAYWVSEKLDGLRGRWDGRRLWTRGGLPVDAPAWFTAGWPERALDGELWLGRGRFEEISGLVRNPPPDDAPWREVRFLVFDLPGHGGRFDERVRAMRALPGTGVPPWLRPVAQSRVTDRAGLRARLRAVLDAGGEGLMLHRGDARYVPGRSDALLKLKPHDDAEARVVAHLPGRGKYAGLAGALLVEREDGVRFRIGSGLSDALRADPPPVGSLVTYRHNGLTVNGLPRFPRYLRLRPEPVEGGGTR</sequence>
<evidence type="ECO:0000259" key="6">
    <source>
        <dbReference type="Pfam" id="PF14743"/>
    </source>
</evidence>
<dbReference type="PANTHER" id="PTHR47810:SF1">
    <property type="entry name" value="DNA LIGASE B"/>
    <property type="match status" value="1"/>
</dbReference>
<dbReference type="AlphaFoldDB" id="A0A518N706"/>
<dbReference type="SUPFAM" id="SSF50249">
    <property type="entry name" value="Nucleic acid-binding proteins"/>
    <property type="match status" value="1"/>
</dbReference>
<dbReference type="Pfam" id="PF14743">
    <property type="entry name" value="DNA_ligase_OB_2"/>
    <property type="match status" value="1"/>
</dbReference>
<dbReference type="InterPro" id="IPR012340">
    <property type="entry name" value="NA-bd_OB-fold"/>
</dbReference>
<dbReference type="CDD" id="cd07896">
    <property type="entry name" value="Adenylation_kDNA_ligase_like"/>
    <property type="match status" value="1"/>
</dbReference>
<evidence type="ECO:0000256" key="3">
    <source>
        <dbReference type="ARBA" id="ARBA00022763"/>
    </source>
</evidence>
<organism evidence="7 8">
    <name type="scientific">Luteimonas granuli</name>
    <dbReference type="NCBI Taxonomy" id="1176533"/>
    <lineage>
        <taxon>Bacteria</taxon>
        <taxon>Pseudomonadati</taxon>
        <taxon>Pseudomonadota</taxon>
        <taxon>Gammaproteobacteria</taxon>
        <taxon>Lysobacterales</taxon>
        <taxon>Lysobacteraceae</taxon>
        <taxon>Luteimonas</taxon>
    </lineage>
</organism>
<dbReference type="NCBIfam" id="NF006592">
    <property type="entry name" value="PRK09125.1"/>
    <property type="match status" value="1"/>
</dbReference>
<name>A0A518N706_9GAMM</name>